<dbReference type="Proteomes" id="UP000663881">
    <property type="component" value="Unassembled WGS sequence"/>
</dbReference>
<protein>
    <submittedName>
        <fullName evidence="1">Uncharacterized protein</fullName>
    </submittedName>
</protein>
<dbReference type="AlphaFoldDB" id="A0A820T3C6"/>
<accession>A0A820T3C6</accession>
<gene>
    <name evidence="1" type="ORF">OKA104_LOCUS54837</name>
</gene>
<name>A0A820T3C6_9BILA</name>
<proteinExistence type="predicted"/>
<evidence type="ECO:0000313" key="1">
    <source>
        <dbReference type="EMBL" id="CAF4463616.1"/>
    </source>
</evidence>
<reference evidence="1" key="1">
    <citation type="submission" date="2021-02" db="EMBL/GenBank/DDBJ databases">
        <authorList>
            <person name="Nowell W R."/>
        </authorList>
    </citation>
    <scope>NUCLEOTIDE SEQUENCE</scope>
</reference>
<sequence length="64" mass="7384">MVNSNNYNINTFDNYTQILPVASVTTTSYSTQQSIIVEYTLNREQRAAFMIITSHLDGDKQRHE</sequence>
<comment type="caution">
    <text evidence="1">The sequence shown here is derived from an EMBL/GenBank/DDBJ whole genome shotgun (WGS) entry which is preliminary data.</text>
</comment>
<organism evidence="1 2">
    <name type="scientific">Adineta steineri</name>
    <dbReference type="NCBI Taxonomy" id="433720"/>
    <lineage>
        <taxon>Eukaryota</taxon>
        <taxon>Metazoa</taxon>
        <taxon>Spiralia</taxon>
        <taxon>Gnathifera</taxon>
        <taxon>Rotifera</taxon>
        <taxon>Eurotatoria</taxon>
        <taxon>Bdelloidea</taxon>
        <taxon>Adinetida</taxon>
        <taxon>Adinetidae</taxon>
        <taxon>Adineta</taxon>
    </lineage>
</organism>
<feature type="non-terminal residue" evidence="1">
    <location>
        <position position="64"/>
    </location>
</feature>
<evidence type="ECO:0000313" key="2">
    <source>
        <dbReference type="Proteomes" id="UP000663881"/>
    </source>
</evidence>
<dbReference type="EMBL" id="CAJOAY010037389">
    <property type="protein sequence ID" value="CAF4463616.1"/>
    <property type="molecule type" value="Genomic_DNA"/>
</dbReference>